<name>A0A5N6U6P6_ASPAV</name>
<dbReference type="Pfam" id="PF00664">
    <property type="entry name" value="ABC_membrane"/>
    <property type="match status" value="2"/>
</dbReference>
<evidence type="ECO:0000256" key="1">
    <source>
        <dbReference type="ARBA" id="ARBA00004141"/>
    </source>
</evidence>
<feature type="domain" description="ABC transporter" evidence="9">
    <location>
        <begin position="951"/>
        <end position="1211"/>
    </location>
</feature>
<keyword evidence="2" id="KW-0813">Transport</keyword>
<organism evidence="11 12">
    <name type="scientific">Aspergillus avenaceus</name>
    <dbReference type="NCBI Taxonomy" id="36643"/>
    <lineage>
        <taxon>Eukaryota</taxon>
        <taxon>Fungi</taxon>
        <taxon>Dikarya</taxon>
        <taxon>Ascomycota</taxon>
        <taxon>Pezizomycotina</taxon>
        <taxon>Eurotiomycetes</taxon>
        <taxon>Eurotiomycetidae</taxon>
        <taxon>Eurotiales</taxon>
        <taxon>Aspergillaceae</taxon>
        <taxon>Aspergillus</taxon>
        <taxon>Aspergillus subgen. Circumdati</taxon>
    </lineage>
</organism>
<comment type="subcellular location">
    <subcellularLocation>
        <location evidence="1">Membrane</location>
        <topology evidence="1">Multi-pass membrane protein</topology>
    </subcellularLocation>
</comment>
<proteinExistence type="predicted"/>
<dbReference type="InterPro" id="IPR003593">
    <property type="entry name" value="AAA+_ATPase"/>
</dbReference>
<evidence type="ECO:0000259" key="9">
    <source>
        <dbReference type="PROSITE" id="PS50893"/>
    </source>
</evidence>
<dbReference type="InterPro" id="IPR017871">
    <property type="entry name" value="ABC_transporter-like_CS"/>
</dbReference>
<feature type="transmembrane region" description="Helical" evidence="8">
    <location>
        <begin position="246"/>
        <end position="271"/>
    </location>
</feature>
<protein>
    <submittedName>
        <fullName evidence="11">Putative ABC transporter</fullName>
    </submittedName>
</protein>
<dbReference type="CDD" id="cd18579">
    <property type="entry name" value="ABC_6TM_ABCC_D1"/>
    <property type="match status" value="1"/>
</dbReference>
<dbReference type="EMBL" id="ML742030">
    <property type="protein sequence ID" value="KAE8154272.1"/>
    <property type="molecule type" value="Genomic_DNA"/>
</dbReference>
<dbReference type="SUPFAM" id="SSF52540">
    <property type="entry name" value="P-loop containing nucleoside triphosphate hydrolases"/>
    <property type="match status" value="2"/>
</dbReference>
<evidence type="ECO:0000256" key="8">
    <source>
        <dbReference type="SAM" id="Phobius"/>
    </source>
</evidence>
<feature type="transmembrane region" description="Helical" evidence="8">
    <location>
        <begin position="164"/>
        <end position="187"/>
    </location>
</feature>
<feature type="domain" description="ABC transmembrane type-1" evidence="10">
    <location>
        <begin position="93"/>
        <end position="313"/>
    </location>
</feature>
<gene>
    <name evidence="11" type="ORF">BDV25DRAFT_135962</name>
</gene>
<evidence type="ECO:0000256" key="2">
    <source>
        <dbReference type="ARBA" id="ARBA00022448"/>
    </source>
</evidence>
<dbReference type="OrthoDB" id="4139357at2759"/>
<dbReference type="CDD" id="cd18580">
    <property type="entry name" value="ABC_6TM_ABCC_D2"/>
    <property type="match status" value="1"/>
</dbReference>
<accession>A0A5N6U6P6</accession>
<evidence type="ECO:0000259" key="10">
    <source>
        <dbReference type="PROSITE" id="PS50929"/>
    </source>
</evidence>
<evidence type="ECO:0000256" key="5">
    <source>
        <dbReference type="ARBA" id="ARBA00022840"/>
    </source>
</evidence>
<dbReference type="InterPro" id="IPR044726">
    <property type="entry name" value="ABCC_6TM_D2"/>
</dbReference>
<dbReference type="InterPro" id="IPR044746">
    <property type="entry name" value="ABCC_6TM_D1"/>
</dbReference>
<dbReference type="SUPFAM" id="SSF90123">
    <property type="entry name" value="ABC transporter transmembrane region"/>
    <property type="match status" value="2"/>
</dbReference>
<evidence type="ECO:0000313" key="12">
    <source>
        <dbReference type="Proteomes" id="UP000325780"/>
    </source>
</evidence>
<dbReference type="GO" id="GO:0016020">
    <property type="term" value="C:membrane"/>
    <property type="evidence" value="ECO:0007669"/>
    <property type="project" value="UniProtKB-SubCell"/>
</dbReference>
<evidence type="ECO:0000256" key="4">
    <source>
        <dbReference type="ARBA" id="ARBA00022741"/>
    </source>
</evidence>
<dbReference type="Gene3D" id="1.20.1560.10">
    <property type="entry name" value="ABC transporter type 1, transmembrane domain"/>
    <property type="match status" value="2"/>
</dbReference>
<dbReference type="PANTHER" id="PTHR24223">
    <property type="entry name" value="ATP-BINDING CASSETTE SUB-FAMILY C"/>
    <property type="match status" value="1"/>
</dbReference>
<keyword evidence="4" id="KW-0547">Nucleotide-binding</keyword>
<dbReference type="PROSITE" id="PS00211">
    <property type="entry name" value="ABC_TRANSPORTER_1"/>
    <property type="match status" value="2"/>
</dbReference>
<dbReference type="InterPro" id="IPR036640">
    <property type="entry name" value="ABC1_TM_sf"/>
</dbReference>
<dbReference type="AlphaFoldDB" id="A0A5N6U6P6"/>
<keyword evidence="7 8" id="KW-0472">Membrane</keyword>
<dbReference type="Proteomes" id="UP000325780">
    <property type="component" value="Unassembled WGS sequence"/>
</dbReference>
<dbReference type="InterPro" id="IPR050173">
    <property type="entry name" value="ABC_transporter_C-like"/>
</dbReference>
<feature type="transmembrane region" description="Helical" evidence="8">
    <location>
        <begin position="637"/>
        <end position="657"/>
    </location>
</feature>
<feature type="domain" description="ABC transporter" evidence="9">
    <location>
        <begin position="356"/>
        <end position="583"/>
    </location>
</feature>
<sequence>MSGERLRERILELWGLRRKPESNFTLPVTLLRLSRSAILSPILPRTFLIAFRYLQSVLIHATVRFISQQQTALNGPDTGPWLLISNSVYYHDLSRLQAMFRSALVGLIHHRTMHLQSGRPDSGAPVTLMSVDVEILSSSAEMLHETWGYMLEVIVGTALLASQVGWLCLIPLLLVMCCSWMSTYVAAHLQVRQRNWNVATQKRMSVTAAMLRSIKSMKMLGISAYVEQLITGLREREIRESKRLRWVMVAYNASANGLGMFAPVFTLVLYVLLGRSKHNGDLSAETAFTSIALLAMVTHPANMVMTIVPRAIASLSNSQRILEYLLQGTSQDHRWNINKAATGVPDDSDSEGEPAIIFDRVTIQHPHATQPVLRNINFTFDSGCIVMCSGPVACGKTTLVRAALGELSPTAGRIFTSTKRIGYCAQEPWLPTGTIKELICGGSAFDPAWYKKVLHACDLVKDLNTLGALDNTLIKFPGVNISGGQRQRVALARVLYARSDIVILDDTFSALDGQTEKTVVDNLLGPNGLFRQQSTTVIMITNSAQYFPLADQVLILLDSTVKMQGSWDEIHHNAQNIVKFSLHQDEEKDARLGTEVKTILPDRTGSMRDAANDLSRQSGDTELYRYYTKAMGTCNGLLMVFCTASYSFFVTFSQYWLKWWTEGSSRTTSFFMIGYTILALLAWISTNGIMWTTSIRISCRSGEALHKWLLTTILNAPFLYISSIDIGVTLNRFGEDIQLVDRQLPAAFQGFCTQAFKLLVQVTILFAVNKKLTVTLPFCMAIVYIVQKVYLRTSRQLRFLEIESKSALYSSFIETVDGISTIRAFNWQRRFEDAITERIDLSQRSSYLLCCLQRWLNLVLDLLIAGIAVGLVAVSVTFQGTKSAAAIGVSLNMIILANTTLLRLVQTFTNLEVSLGAIARLRSVITLTPQEEGSTHDQCRSLAHWPDSGAISIQDLEVAYSGKELAIQDINLRITPGQKVVICGRTGSGKSTLLLSLLRLLDHQRGSITIDYIDTLTVPTTYLRRQGFITVPQDPFILSEATLRFNINPDEALSDNILIHALGRTGLWEHLHEDSKSKHQDQDLPGESILDRPLSSLPPLSAGQLQLLSLSRALIHARAVAESEFHDAQEILSPGQRKPIVLLDEAMSAIDPDTEETMQRVIEEEWTQKGYTVVIVAHRAGAVLKNFRDNFDTVVWMNEGRIERMSHTCET</sequence>
<feature type="domain" description="ABC transmembrane type-1" evidence="10">
    <location>
        <begin position="637"/>
        <end position="920"/>
    </location>
</feature>
<dbReference type="Pfam" id="PF00005">
    <property type="entry name" value="ABC_tran"/>
    <property type="match status" value="2"/>
</dbReference>
<dbReference type="PANTHER" id="PTHR24223:SF345">
    <property type="entry name" value="ABC MULTIDRUG TRANSPORTER (EUROFUNG)"/>
    <property type="match status" value="1"/>
</dbReference>
<dbReference type="Gene3D" id="3.40.50.300">
    <property type="entry name" value="P-loop containing nucleotide triphosphate hydrolases"/>
    <property type="match status" value="2"/>
</dbReference>
<keyword evidence="6 8" id="KW-1133">Transmembrane helix</keyword>
<dbReference type="InterPro" id="IPR011527">
    <property type="entry name" value="ABC1_TM_dom"/>
</dbReference>
<dbReference type="GO" id="GO:0005524">
    <property type="term" value="F:ATP binding"/>
    <property type="evidence" value="ECO:0007669"/>
    <property type="project" value="UniProtKB-KW"/>
</dbReference>
<dbReference type="SMART" id="SM00382">
    <property type="entry name" value="AAA"/>
    <property type="match status" value="2"/>
</dbReference>
<dbReference type="PROSITE" id="PS50893">
    <property type="entry name" value="ABC_TRANSPORTER_2"/>
    <property type="match status" value="2"/>
</dbReference>
<feature type="transmembrane region" description="Helical" evidence="8">
    <location>
        <begin position="855"/>
        <end position="878"/>
    </location>
</feature>
<dbReference type="FunFam" id="1.20.1560.10:FF:000066">
    <property type="entry name" value="ABC multidrug transporter (Eurofung)"/>
    <property type="match status" value="1"/>
</dbReference>
<evidence type="ECO:0000256" key="7">
    <source>
        <dbReference type="ARBA" id="ARBA00023136"/>
    </source>
</evidence>
<dbReference type="InterPro" id="IPR003439">
    <property type="entry name" value="ABC_transporter-like_ATP-bd"/>
</dbReference>
<reference evidence="11 12" key="1">
    <citation type="submission" date="2019-04" db="EMBL/GenBank/DDBJ databases">
        <title>Friends and foes A comparative genomics study of 23 Aspergillus species from section Flavi.</title>
        <authorList>
            <consortium name="DOE Joint Genome Institute"/>
            <person name="Kjaerbolling I."/>
            <person name="Vesth T."/>
            <person name="Frisvad J.C."/>
            <person name="Nybo J.L."/>
            <person name="Theobald S."/>
            <person name="Kildgaard S."/>
            <person name="Isbrandt T."/>
            <person name="Kuo A."/>
            <person name="Sato A."/>
            <person name="Lyhne E.K."/>
            <person name="Kogle M.E."/>
            <person name="Wiebenga A."/>
            <person name="Kun R.S."/>
            <person name="Lubbers R.J."/>
            <person name="Makela M.R."/>
            <person name="Barry K."/>
            <person name="Chovatia M."/>
            <person name="Clum A."/>
            <person name="Daum C."/>
            <person name="Haridas S."/>
            <person name="He G."/>
            <person name="LaButti K."/>
            <person name="Lipzen A."/>
            <person name="Mondo S."/>
            <person name="Riley R."/>
            <person name="Salamov A."/>
            <person name="Simmons B.A."/>
            <person name="Magnuson J.K."/>
            <person name="Henrissat B."/>
            <person name="Mortensen U.H."/>
            <person name="Larsen T.O."/>
            <person name="Devries R.P."/>
            <person name="Grigoriev I.V."/>
            <person name="Machida M."/>
            <person name="Baker S.E."/>
            <person name="Andersen M.R."/>
        </authorList>
    </citation>
    <scope>NUCLEOTIDE SEQUENCE [LARGE SCALE GENOMIC DNA]</scope>
    <source>
        <strain evidence="11 12">IBT 18842</strain>
    </source>
</reference>
<dbReference type="GO" id="GO:0140359">
    <property type="term" value="F:ABC-type transporter activity"/>
    <property type="evidence" value="ECO:0007669"/>
    <property type="project" value="InterPro"/>
</dbReference>
<keyword evidence="5" id="KW-0067">ATP-binding</keyword>
<dbReference type="InterPro" id="IPR027417">
    <property type="entry name" value="P-loop_NTPase"/>
</dbReference>
<evidence type="ECO:0000256" key="6">
    <source>
        <dbReference type="ARBA" id="ARBA00022989"/>
    </source>
</evidence>
<dbReference type="PROSITE" id="PS50929">
    <property type="entry name" value="ABC_TM1F"/>
    <property type="match status" value="2"/>
</dbReference>
<feature type="transmembrane region" description="Helical" evidence="8">
    <location>
        <begin position="774"/>
        <end position="791"/>
    </location>
</feature>
<feature type="transmembrane region" description="Helical" evidence="8">
    <location>
        <begin position="884"/>
        <end position="905"/>
    </location>
</feature>
<feature type="transmembrane region" description="Helical" evidence="8">
    <location>
        <begin position="669"/>
        <end position="691"/>
    </location>
</feature>
<dbReference type="GO" id="GO:0016887">
    <property type="term" value="F:ATP hydrolysis activity"/>
    <property type="evidence" value="ECO:0007669"/>
    <property type="project" value="InterPro"/>
</dbReference>
<feature type="transmembrane region" description="Helical" evidence="8">
    <location>
        <begin position="291"/>
        <end position="312"/>
    </location>
</feature>
<keyword evidence="3 8" id="KW-0812">Transmembrane</keyword>
<evidence type="ECO:0000256" key="3">
    <source>
        <dbReference type="ARBA" id="ARBA00022692"/>
    </source>
</evidence>
<evidence type="ECO:0000313" key="11">
    <source>
        <dbReference type="EMBL" id="KAE8154272.1"/>
    </source>
</evidence>
<keyword evidence="12" id="KW-1185">Reference proteome</keyword>